<reference evidence="6" key="1">
    <citation type="submission" date="2022-08" db="EMBL/GenBank/DDBJ databases">
        <authorList>
            <person name="Deng Y."/>
            <person name="Han X.-F."/>
            <person name="Zhang Y.-Q."/>
        </authorList>
    </citation>
    <scope>NUCLEOTIDE SEQUENCE</scope>
    <source>
        <strain evidence="6">CPCC 205763</strain>
    </source>
</reference>
<evidence type="ECO:0000313" key="6">
    <source>
        <dbReference type="EMBL" id="MCS5717862.1"/>
    </source>
</evidence>
<proteinExistence type="predicted"/>
<dbReference type="SUPFAM" id="SSF46689">
    <property type="entry name" value="Homeodomain-like"/>
    <property type="match status" value="1"/>
</dbReference>
<dbReference type="Proteomes" id="UP001165584">
    <property type="component" value="Unassembled WGS sequence"/>
</dbReference>
<evidence type="ECO:0000313" key="7">
    <source>
        <dbReference type="Proteomes" id="UP001165584"/>
    </source>
</evidence>
<gene>
    <name evidence="6" type="ORF">N1027_06910</name>
</gene>
<feature type="DNA-binding region" description="H-T-H motif" evidence="4">
    <location>
        <begin position="36"/>
        <end position="55"/>
    </location>
</feature>
<keyword evidence="1" id="KW-0805">Transcription regulation</keyword>
<comment type="caution">
    <text evidence="6">The sequence shown here is derived from an EMBL/GenBank/DDBJ whole genome shotgun (WGS) entry which is preliminary data.</text>
</comment>
<dbReference type="PANTHER" id="PTHR30055">
    <property type="entry name" value="HTH-TYPE TRANSCRIPTIONAL REGULATOR RUTR"/>
    <property type="match status" value="1"/>
</dbReference>
<dbReference type="PANTHER" id="PTHR30055:SF234">
    <property type="entry name" value="HTH-TYPE TRANSCRIPTIONAL REGULATOR BETI"/>
    <property type="match status" value="1"/>
</dbReference>
<sequence length="198" mass="20738">MDALDSRPPRADARANRERLLAAAARAFADDGPAASLKDIAKDAGVGIGTLYRHFPTRESLIEAAHENELTQLCAAVDGLLAEEPTAEGALRIWLGRWIDYLRAKDGLARALRATADSDTHEGAPHRGSGVAFPGARALALDAVGRLLAAGVRAGSVRSDAEPLDVLVAGNGIALAALTPAQADRLLAYLLDALRPRP</sequence>
<dbReference type="PROSITE" id="PS50977">
    <property type="entry name" value="HTH_TETR_2"/>
    <property type="match status" value="1"/>
</dbReference>
<evidence type="ECO:0000256" key="1">
    <source>
        <dbReference type="ARBA" id="ARBA00023015"/>
    </source>
</evidence>
<evidence type="ECO:0000256" key="2">
    <source>
        <dbReference type="ARBA" id="ARBA00023125"/>
    </source>
</evidence>
<dbReference type="Gene3D" id="1.10.357.10">
    <property type="entry name" value="Tetracycline Repressor, domain 2"/>
    <property type="match status" value="1"/>
</dbReference>
<keyword evidence="7" id="KW-1185">Reference proteome</keyword>
<protein>
    <submittedName>
        <fullName evidence="6">TetR/AcrR family transcriptional regulator</fullName>
    </submittedName>
</protein>
<feature type="domain" description="HTH tetR-type" evidence="5">
    <location>
        <begin position="14"/>
        <end position="73"/>
    </location>
</feature>
<dbReference type="SUPFAM" id="SSF48498">
    <property type="entry name" value="Tetracyclin repressor-like, C-terminal domain"/>
    <property type="match status" value="1"/>
</dbReference>
<dbReference type="InterPro" id="IPR001647">
    <property type="entry name" value="HTH_TetR"/>
</dbReference>
<dbReference type="Pfam" id="PF21597">
    <property type="entry name" value="TetR_C_43"/>
    <property type="match status" value="1"/>
</dbReference>
<evidence type="ECO:0000256" key="4">
    <source>
        <dbReference type="PROSITE-ProRule" id="PRU00335"/>
    </source>
</evidence>
<organism evidence="6 7">
    <name type="scientific">Herbiconiux aconitum</name>
    <dbReference type="NCBI Taxonomy" id="2970913"/>
    <lineage>
        <taxon>Bacteria</taxon>
        <taxon>Bacillati</taxon>
        <taxon>Actinomycetota</taxon>
        <taxon>Actinomycetes</taxon>
        <taxon>Micrococcales</taxon>
        <taxon>Microbacteriaceae</taxon>
        <taxon>Herbiconiux</taxon>
    </lineage>
</organism>
<evidence type="ECO:0000259" key="5">
    <source>
        <dbReference type="PROSITE" id="PS50977"/>
    </source>
</evidence>
<dbReference type="InterPro" id="IPR050109">
    <property type="entry name" value="HTH-type_TetR-like_transc_reg"/>
</dbReference>
<dbReference type="InterPro" id="IPR049445">
    <property type="entry name" value="TetR_SbtR-like_C"/>
</dbReference>
<dbReference type="Pfam" id="PF00440">
    <property type="entry name" value="TetR_N"/>
    <property type="match status" value="1"/>
</dbReference>
<name>A0ABT2GNQ4_9MICO</name>
<keyword evidence="2 4" id="KW-0238">DNA-binding</keyword>
<evidence type="ECO:0000256" key="3">
    <source>
        <dbReference type="ARBA" id="ARBA00023163"/>
    </source>
</evidence>
<dbReference type="PRINTS" id="PR00455">
    <property type="entry name" value="HTHTETR"/>
</dbReference>
<keyword evidence="3" id="KW-0804">Transcription</keyword>
<dbReference type="InterPro" id="IPR009057">
    <property type="entry name" value="Homeodomain-like_sf"/>
</dbReference>
<dbReference type="EMBL" id="JANLCM010000001">
    <property type="protein sequence ID" value="MCS5717862.1"/>
    <property type="molecule type" value="Genomic_DNA"/>
</dbReference>
<accession>A0ABT2GNQ4</accession>
<dbReference type="RefSeq" id="WP_259506440.1">
    <property type="nucleotide sequence ID" value="NZ_JANLCM010000001.1"/>
</dbReference>
<dbReference type="InterPro" id="IPR036271">
    <property type="entry name" value="Tet_transcr_reg_TetR-rel_C_sf"/>
</dbReference>